<dbReference type="RefSeq" id="WP_167985665.1">
    <property type="nucleotide sequence ID" value="NZ_JAATEJ010000024.1"/>
</dbReference>
<comment type="caution">
    <text evidence="1">The sequence shown here is derived from an EMBL/GenBank/DDBJ whole genome shotgun (WGS) entry which is preliminary data.</text>
</comment>
<proteinExistence type="predicted"/>
<gene>
    <name evidence="1" type="ORF">HCN08_25925</name>
</gene>
<name>A0ABX0ZV36_9ACTN</name>
<dbReference type="EMBL" id="JAATEJ010000024">
    <property type="protein sequence ID" value="NJP46817.1"/>
    <property type="molecule type" value="Genomic_DNA"/>
</dbReference>
<evidence type="ECO:0000313" key="1">
    <source>
        <dbReference type="EMBL" id="NJP46817.1"/>
    </source>
</evidence>
<keyword evidence="2" id="KW-1185">Reference proteome</keyword>
<accession>A0ABX0ZV36</accession>
<sequence>MRLVETEIARQVWKGMSCGCGDSAEHLAGDLLQLAGGRFRQEPSHVGFEGHVWSPAVLWEPAPAVTAVALAALADDVPATAREWFLDLLQRMVAGEATDHASARRGLDLPELCRDLAVRGLWLLYEEVMSNRSSGSAGTAFEILTVVEPDRARLHHVREIAADWLPLCCRTGQCDDAWRPVAAAGREGDPGAKAGPPPL</sequence>
<dbReference type="Proteomes" id="UP000734511">
    <property type="component" value="Unassembled WGS sequence"/>
</dbReference>
<protein>
    <submittedName>
        <fullName evidence="1">Uncharacterized protein</fullName>
    </submittedName>
</protein>
<organism evidence="1 2">
    <name type="scientific">Actinacidiphila epipremni</name>
    <dbReference type="NCBI Taxonomy" id="2053013"/>
    <lineage>
        <taxon>Bacteria</taxon>
        <taxon>Bacillati</taxon>
        <taxon>Actinomycetota</taxon>
        <taxon>Actinomycetes</taxon>
        <taxon>Kitasatosporales</taxon>
        <taxon>Streptomycetaceae</taxon>
        <taxon>Actinacidiphila</taxon>
    </lineage>
</organism>
<evidence type="ECO:0000313" key="2">
    <source>
        <dbReference type="Proteomes" id="UP000734511"/>
    </source>
</evidence>
<reference evidence="1 2" key="1">
    <citation type="submission" date="2020-03" db="EMBL/GenBank/DDBJ databases">
        <title>WGS of actinomycetes isolated from Thailand.</title>
        <authorList>
            <person name="Thawai C."/>
        </authorList>
    </citation>
    <scope>NUCLEOTIDE SEQUENCE [LARGE SCALE GENOMIC DNA]</scope>
    <source>
        <strain evidence="1 2">PRB2-1</strain>
    </source>
</reference>